<dbReference type="EMBL" id="BARW01009795">
    <property type="protein sequence ID" value="GAI84606.1"/>
    <property type="molecule type" value="Genomic_DNA"/>
</dbReference>
<proteinExistence type="predicted"/>
<dbReference type="Pfam" id="PF13480">
    <property type="entry name" value="Acetyltransf_6"/>
    <property type="match status" value="1"/>
</dbReference>
<protein>
    <recommendedName>
        <fullName evidence="1">BioF2-like acetyltransferase domain-containing protein</fullName>
    </recommendedName>
</protein>
<dbReference type="SUPFAM" id="SSF55729">
    <property type="entry name" value="Acyl-CoA N-acyltransferases (Nat)"/>
    <property type="match status" value="1"/>
</dbReference>
<accession>X1SZP5</accession>
<organism evidence="2">
    <name type="scientific">marine sediment metagenome</name>
    <dbReference type="NCBI Taxonomy" id="412755"/>
    <lineage>
        <taxon>unclassified sequences</taxon>
        <taxon>metagenomes</taxon>
        <taxon>ecological metagenomes</taxon>
    </lineage>
</organism>
<name>X1SZP5_9ZZZZ</name>
<evidence type="ECO:0000259" key="1">
    <source>
        <dbReference type="Pfam" id="PF13480"/>
    </source>
</evidence>
<dbReference type="Gene3D" id="3.40.630.30">
    <property type="match status" value="1"/>
</dbReference>
<feature type="non-terminal residue" evidence="2">
    <location>
        <position position="267"/>
    </location>
</feature>
<gene>
    <name evidence="2" type="ORF">S12H4_19561</name>
</gene>
<reference evidence="2" key="1">
    <citation type="journal article" date="2014" name="Front. Microbiol.">
        <title>High frequency of phylogenetically diverse reductive dehalogenase-homologous genes in deep subseafloor sedimentary metagenomes.</title>
        <authorList>
            <person name="Kawai M."/>
            <person name="Futagami T."/>
            <person name="Toyoda A."/>
            <person name="Takaki Y."/>
            <person name="Nishi S."/>
            <person name="Hori S."/>
            <person name="Arai W."/>
            <person name="Tsubouchi T."/>
            <person name="Morono Y."/>
            <person name="Uchiyama I."/>
            <person name="Ito T."/>
            <person name="Fujiyama A."/>
            <person name="Inagaki F."/>
            <person name="Takami H."/>
        </authorList>
    </citation>
    <scope>NUCLEOTIDE SEQUENCE</scope>
    <source>
        <strain evidence="2">Expedition CK06-06</strain>
    </source>
</reference>
<evidence type="ECO:0000313" key="2">
    <source>
        <dbReference type="EMBL" id="GAI84606.1"/>
    </source>
</evidence>
<comment type="caution">
    <text evidence="2">The sequence shown here is derived from an EMBL/GenBank/DDBJ whole genome shotgun (WGS) entry which is preliminary data.</text>
</comment>
<dbReference type="InterPro" id="IPR038740">
    <property type="entry name" value="BioF2-like_GNAT_dom"/>
</dbReference>
<feature type="domain" description="BioF2-like acetyltransferase" evidence="1">
    <location>
        <begin position="165"/>
        <end position="260"/>
    </location>
</feature>
<sequence length="267" mass="30796">MNYTLTVESLDGVTSSWNELRHCLKWGSIFVLPAWLKVWWEVFGSGAELYLRTLRQREKIIGLAPLLVNKETASFIGSADVCDYLDFVIIPGREQDFFKVMLDDLREKGINQLDLRPLRPDSTVLSHLVSIAQNRGYEVLCYPEDVSLVLDLPSTWDEYLAILNKKQRHEVRRKLRRLWEAGNVEHRCVEVGREVEDYLDIFLKLFSLSRDEKASFMNPKMESFFRSLAKAMAEIGLLRLGIIQLDKVPVAMTMGFDYNDSRANSGL</sequence>
<dbReference type="InterPro" id="IPR016181">
    <property type="entry name" value="Acyl_CoA_acyltransferase"/>
</dbReference>
<dbReference type="AlphaFoldDB" id="X1SZP5"/>